<dbReference type="FunFam" id="3.90.850.10:FF:000002">
    <property type="entry name" value="2-hydroxyhepta-2,4-diene-1,7-dioate isomerase"/>
    <property type="match status" value="1"/>
</dbReference>
<organism evidence="3 4">
    <name type="scientific">[Candida] subhashii</name>
    <dbReference type="NCBI Taxonomy" id="561895"/>
    <lineage>
        <taxon>Eukaryota</taxon>
        <taxon>Fungi</taxon>
        <taxon>Dikarya</taxon>
        <taxon>Ascomycota</taxon>
        <taxon>Saccharomycotina</taxon>
        <taxon>Pichiomycetes</taxon>
        <taxon>Debaryomycetaceae</taxon>
        <taxon>Spathaspora</taxon>
    </lineage>
</organism>
<evidence type="ECO:0000259" key="2">
    <source>
        <dbReference type="Pfam" id="PF01557"/>
    </source>
</evidence>
<evidence type="ECO:0000313" key="4">
    <source>
        <dbReference type="Proteomes" id="UP000694255"/>
    </source>
</evidence>
<proteinExistence type="predicted"/>
<dbReference type="PANTHER" id="PTHR11820:SF100">
    <property type="entry name" value="FUMARYLACETOACETATE HYDROLASE FAMILY PROTEIN (AFU_ORTHOLOGUE AFUA_4G01490)"/>
    <property type="match status" value="1"/>
</dbReference>
<dbReference type="GO" id="GO:0050163">
    <property type="term" value="F:oxaloacetate tautomerase activity"/>
    <property type="evidence" value="ECO:0007669"/>
    <property type="project" value="UniProtKB-ARBA"/>
</dbReference>
<dbReference type="RefSeq" id="XP_049265342.1">
    <property type="nucleotide sequence ID" value="XM_049405072.1"/>
</dbReference>
<reference evidence="3 4" key="1">
    <citation type="journal article" date="2021" name="DNA Res.">
        <title>Genome analysis of Candida subhashii reveals its hybrid nature and dual mitochondrial genome conformations.</title>
        <authorList>
            <person name="Mixao V."/>
            <person name="Hegedusova E."/>
            <person name="Saus E."/>
            <person name="Pryszcz L.P."/>
            <person name="Cillingova A."/>
            <person name="Nosek J."/>
            <person name="Gabaldon T."/>
        </authorList>
    </citation>
    <scope>NUCLEOTIDE SEQUENCE [LARGE SCALE GENOMIC DNA]</scope>
    <source>
        <strain evidence="3 4">CBS 10753</strain>
    </source>
</reference>
<comment type="caution">
    <text evidence="3">The sequence shown here is derived from an EMBL/GenBank/DDBJ whole genome shotgun (WGS) entry which is preliminary data.</text>
</comment>
<dbReference type="GO" id="GO:0006107">
    <property type="term" value="P:oxaloacetate metabolic process"/>
    <property type="evidence" value="ECO:0007669"/>
    <property type="project" value="UniProtKB-ARBA"/>
</dbReference>
<dbReference type="EMBL" id="JAGSYN010000053">
    <property type="protein sequence ID" value="KAG7665110.1"/>
    <property type="molecule type" value="Genomic_DNA"/>
</dbReference>
<dbReference type="GO" id="GO:0046872">
    <property type="term" value="F:metal ion binding"/>
    <property type="evidence" value="ECO:0007669"/>
    <property type="project" value="UniProtKB-KW"/>
</dbReference>
<evidence type="ECO:0000313" key="3">
    <source>
        <dbReference type="EMBL" id="KAG7665110.1"/>
    </source>
</evidence>
<dbReference type="Proteomes" id="UP000694255">
    <property type="component" value="Unassembled WGS sequence"/>
</dbReference>
<name>A0A8J5R3Z2_9ASCO</name>
<dbReference type="Pfam" id="PF01557">
    <property type="entry name" value="FAA_hydrolase"/>
    <property type="match status" value="1"/>
</dbReference>
<dbReference type="AlphaFoldDB" id="A0A8J5R3Z2"/>
<gene>
    <name evidence="3" type="ORF">J8A68_001420</name>
</gene>
<feature type="domain" description="Fumarylacetoacetase-like C-terminal" evidence="2">
    <location>
        <begin position="81"/>
        <end position="290"/>
    </location>
</feature>
<keyword evidence="4" id="KW-1185">Reference proteome</keyword>
<accession>A0A8J5R3Z2</accession>
<sequence>MTTAWKRLIRFVANDGKIYRGEPIVSDAEYDVGRQILEGKTVKAKVIKGDNIFEDAVVTDEVLEVKKLLGPLTEDDVPIIKCVGLNYMKHIQEGGRTPPPFPSIFYKPRFCVADFGEPVPIPTIAQENQCDYEGELCVVIGKTGKDIKEEDALSYVAGYVSGNDVSARTWQRDPKYAGGVPQWGFSKSFDKYAPLGPQLVSSQVIPNPGTLQLVTRVNGEVRQNTNTDDLLFNVPKIIAFISQSTTLEQGTVIMTGTPSGVAMGMKVPKYLKHDDEVEVEIEQIGTLSNKMNFV</sequence>
<dbReference type="GeneID" id="73468221"/>
<dbReference type="InterPro" id="IPR011234">
    <property type="entry name" value="Fumarylacetoacetase-like_C"/>
</dbReference>
<keyword evidence="1" id="KW-0479">Metal-binding</keyword>
<evidence type="ECO:0000256" key="1">
    <source>
        <dbReference type="ARBA" id="ARBA00022723"/>
    </source>
</evidence>
<protein>
    <recommendedName>
        <fullName evidence="2">Fumarylacetoacetase-like C-terminal domain-containing protein</fullName>
    </recommendedName>
</protein>
<dbReference type="OrthoDB" id="411064at2759"/>
<dbReference type="PANTHER" id="PTHR11820">
    <property type="entry name" value="ACYLPYRUVASE"/>
    <property type="match status" value="1"/>
</dbReference>